<dbReference type="Proteomes" id="UP000247772">
    <property type="component" value="Unassembled WGS sequence"/>
</dbReference>
<gene>
    <name evidence="6" type="ORF">C7410_11616</name>
    <name evidence="5" type="ORF">FHX59_005861</name>
</gene>
<evidence type="ECO:0000313" key="8">
    <source>
        <dbReference type="Proteomes" id="UP000533533"/>
    </source>
</evidence>
<evidence type="ECO:0000313" key="7">
    <source>
        <dbReference type="Proteomes" id="UP000247772"/>
    </source>
</evidence>
<dbReference type="Pfam" id="PF12833">
    <property type="entry name" value="HTH_18"/>
    <property type="match status" value="1"/>
</dbReference>
<evidence type="ECO:0000256" key="1">
    <source>
        <dbReference type="ARBA" id="ARBA00023015"/>
    </source>
</evidence>
<dbReference type="Gene3D" id="1.10.10.60">
    <property type="entry name" value="Homeodomain-like"/>
    <property type="match status" value="2"/>
</dbReference>
<dbReference type="GO" id="GO:0043565">
    <property type="term" value="F:sequence-specific DNA binding"/>
    <property type="evidence" value="ECO:0007669"/>
    <property type="project" value="InterPro"/>
</dbReference>
<accession>A0A2U1A7A6</accession>
<dbReference type="GO" id="GO:0003700">
    <property type="term" value="F:DNA-binding transcription factor activity"/>
    <property type="evidence" value="ECO:0007669"/>
    <property type="project" value="InterPro"/>
</dbReference>
<dbReference type="RefSeq" id="WP_110386371.1">
    <property type="nucleotide sequence ID" value="NZ_JACHVZ010000019.1"/>
</dbReference>
<dbReference type="InterPro" id="IPR018060">
    <property type="entry name" value="HTH_AraC"/>
</dbReference>
<evidence type="ECO:0000313" key="6">
    <source>
        <dbReference type="EMBL" id="PYE20478.1"/>
    </source>
</evidence>
<name>A0A2U1A7A6_9BURK</name>
<dbReference type="SUPFAM" id="SSF46689">
    <property type="entry name" value="Homeodomain-like"/>
    <property type="match status" value="1"/>
</dbReference>
<proteinExistence type="predicted"/>
<dbReference type="Proteomes" id="UP000533533">
    <property type="component" value="Unassembled WGS sequence"/>
</dbReference>
<dbReference type="PROSITE" id="PS01124">
    <property type="entry name" value="HTH_ARAC_FAMILY_2"/>
    <property type="match status" value="1"/>
</dbReference>
<dbReference type="SMART" id="SM00342">
    <property type="entry name" value="HTH_ARAC"/>
    <property type="match status" value="1"/>
</dbReference>
<evidence type="ECO:0000259" key="4">
    <source>
        <dbReference type="PROSITE" id="PS01124"/>
    </source>
</evidence>
<organism evidence="6 7">
    <name type="scientific">Paraburkholderia silvatlantica</name>
    <dbReference type="NCBI Taxonomy" id="321895"/>
    <lineage>
        <taxon>Bacteria</taxon>
        <taxon>Pseudomonadati</taxon>
        <taxon>Pseudomonadota</taxon>
        <taxon>Betaproteobacteria</taxon>
        <taxon>Burkholderiales</taxon>
        <taxon>Burkholderiaceae</taxon>
        <taxon>Paraburkholderia</taxon>
    </lineage>
</organism>
<dbReference type="EMBL" id="JACHVZ010000019">
    <property type="protein sequence ID" value="MBB2931390.1"/>
    <property type="molecule type" value="Genomic_DNA"/>
</dbReference>
<dbReference type="AlphaFoldDB" id="A0A2U1A7A6"/>
<dbReference type="PROSITE" id="PS00041">
    <property type="entry name" value="HTH_ARAC_FAMILY_1"/>
    <property type="match status" value="1"/>
</dbReference>
<comment type="caution">
    <text evidence="6">The sequence shown here is derived from an EMBL/GenBank/DDBJ whole genome shotgun (WGS) entry which is preliminary data.</text>
</comment>
<dbReference type="OrthoDB" id="9816344at2"/>
<evidence type="ECO:0000313" key="5">
    <source>
        <dbReference type="EMBL" id="MBB2931390.1"/>
    </source>
</evidence>
<dbReference type="InterPro" id="IPR009057">
    <property type="entry name" value="Homeodomain-like_sf"/>
</dbReference>
<feature type="domain" description="HTH araC/xylS-type" evidence="4">
    <location>
        <begin position="120"/>
        <end position="218"/>
    </location>
</feature>
<dbReference type="InterPro" id="IPR018062">
    <property type="entry name" value="HTH_AraC-typ_CS"/>
</dbReference>
<sequence length="233" mass="25487">MPSSRLRRSQENLKGNANLSREARLVLELLERVGGERGEWLPEKTLLRDFDTLIDHLMQGSPQCVSLGALMRNALAATHAGTRGVLHGLLMASAACTDGADRLALLLDRRGPGLSTAQRLSTLGWIAGSPAQSLTPSGLAQALGVSRQNLARAISGETGETPKRWLLRIRIKRARNMLTHPGLTLSDIARTCGFSSHAHFSRAFRDITGMTPQRWRKWRGVPGAARRRDSSRS</sequence>
<dbReference type="InterPro" id="IPR050204">
    <property type="entry name" value="AraC_XylS_family_regulators"/>
</dbReference>
<evidence type="ECO:0000256" key="2">
    <source>
        <dbReference type="ARBA" id="ARBA00023125"/>
    </source>
</evidence>
<dbReference type="PANTHER" id="PTHR46796">
    <property type="entry name" value="HTH-TYPE TRANSCRIPTIONAL ACTIVATOR RHAS-RELATED"/>
    <property type="match status" value="1"/>
</dbReference>
<keyword evidence="1" id="KW-0805">Transcription regulation</keyword>
<dbReference type="EMBL" id="QJSQ01000016">
    <property type="protein sequence ID" value="PYE20478.1"/>
    <property type="molecule type" value="Genomic_DNA"/>
</dbReference>
<keyword evidence="8" id="KW-1185">Reference proteome</keyword>
<protein>
    <submittedName>
        <fullName evidence="6">AraC-like DNA-binding protein</fullName>
    </submittedName>
</protein>
<keyword evidence="3" id="KW-0804">Transcription</keyword>
<keyword evidence="2 6" id="KW-0238">DNA-binding</keyword>
<dbReference type="InterPro" id="IPR020449">
    <property type="entry name" value="Tscrpt_reg_AraC-type_HTH"/>
</dbReference>
<dbReference type="PRINTS" id="PR00032">
    <property type="entry name" value="HTHARAC"/>
</dbReference>
<reference evidence="6 7" key="1">
    <citation type="submission" date="2018-06" db="EMBL/GenBank/DDBJ databases">
        <title>Genomic Encyclopedia of Type Strains, Phase IV (KMG-V): Genome sequencing to study the core and pangenomes of soil and plant-associated prokaryotes.</title>
        <authorList>
            <person name="Whitman W."/>
        </authorList>
    </citation>
    <scope>NUCLEOTIDE SEQUENCE [LARGE SCALE GENOMIC DNA]</scope>
    <source>
        <strain evidence="6 7">SRCL-318</strain>
        <strain evidence="5 8">SRMrh-85</strain>
    </source>
</reference>
<evidence type="ECO:0000256" key="3">
    <source>
        <dbReference type="ARBA" id="ARBA00023163"/>
    </source>
</evidence>